<keyword evidence="3" id="KW-1185">Reference proteome</keyword>
<dbReference type="Gene3D" id="3.40.30.10">
    <property type="entry name" value="Glutaredoxin"/>
    <property type="match status" value="1"/>
</dbReference>
<dbReference type="EMBL" id="JMIH01000011">
    <property type="protein sequence ID" value="KEO75428.1"/>
    <property type="molecule type" value="Genomic_DNA"/>
</dbReference>
<dbReference type="Proteomes" id="UP000027821">
    <property type="component" value="Unassembled WGS sequence"/>
</dbReference>
<dbReference type="AlphaFoldDB" id="A0A074L6G8"/>
<dbReference type="STRING" id="1048983.EL17_00780"/>
<protein>
    <recommendedName>
        <fullName evidence="1">Thioredoxin-like fold domain-containing protein</fullName>
    </recommendedName>
</protein>
<dbReference type="CDD" id="cd02972">
    <property type="entry name" value="DsbA_family"/>
    <property type="match status" value="1"/>
</dbReference>
<evidence type="ECO:0000313" key="3">
    <source>
        <dbReference type="Proteomes" id="UP000027821"/>
    </source>
</evidence>
<comment type="caution">
    <text evidence="2">The sequence shown here is derived from an EMBL/GenBank/DDBJ whole genome shotgun (WGS) entry which is preliminary data.</text>
</comment>
<evidence type="ECO:0000259" key="1">
    <source>
        <dbReference type="Pfam" id="PF13462"/>
    </source>
</evidence>
<reference evidence="2 3" key="1">
    <citation type="submission" date="2014-04" db="EMBL/GenBank/DDBJ databases">
        <title>Characterization and application of a salt tolerant electro-active bacterium.</title>
        <authorList>
            <person name="Yang L."/>
            <person name="Wei S."/>
            <person name="Tay Q.X.M."/>
        </authorList>
    </citation>
    <scope>NUCLEOTIDE SEQUENCE [LARGE SCALE GENOMIC DNA]</scope>
    <source>
        <strain evidence="2 3">LY1</strain>
    </source>
</reference>
<dbReference type="RefSeq" id="WP_035069556.1">
    <property type="nucleotide sequence ID" value="NZ_JMIH01000011.1"/>
</dbReference>
<organism evidence="2 3">
    <name type="scientific">Anditalea andensis</name>
    <dbReference type="NCBI Taxonomy" id="1048983"/>
    <lineage>
        <taxon>Bacteria</taxon>
        <taxon>Pseudomonadati</taxon>
        <taxon>Bacteroidota</taxon>
        <taxon>Cytophagia</taxon>
        <taxon>Cytophagales</taxon>
        <taxon>Cytophagaceae</taxon>
        <taxon>Anditalea</taxon>
    </lineage>
</organism>
<name>A0A074L6G8_9BACT</name>
<proteinExistence type="predicted"/>
<feature type="domain" description="Thioredoxin-like fold" evidence="1">
    <location>
        <begin position="26"/>
        <end position="162"/>
    </location>
</feature>
<accession>A0A074L6G8</accession>
<dbReference type="SUPFAM" id="SSF52833">
    <property type="entry name" value="Thioredoxin-like"/>
    <property type="match status" value="1"/>
</dbReference>
<dbReference type="InterPro" id="IPR012336">
    <property type="entry name" value="Thioredoxin-like_fold"/>
</dbReference>
<sequence length="163" mass="18634">MSKSKRISNNAGGLGIQLQNKNLRYHVLKVCNPYCGPCAKAHPVLEKLYEEGSKDLQILFISNPDLEDPRTKVINHFLAIDSKGDSQVTQKALNRWYSSPEKDHEAFAKRYPMNGELNKQKVKLLAMKEWFDKEGVTHTPTIFINGYELPEDFSVEELKDILV</sequence>
<gene>
    <name evidence="2" type="ORF">EL17_00780</name>
</gene>
<evidence type="ECO:0000313" key="2">
    <source>
        <dbReference type="EMBL" id="KEO75428.1"/>
    </source>
</evidence>
<dbReference type="eggNOG" id="COG1651">
    <property type="taxonomic scope" value="Bacteria"/>
</dbReference>
<dbReference type="Pfam" id="PF13462">
    <property type="entry name" value="Thioredoxin_4"/>
    <property type="match status" value="1"/>
</dbReference>
<dbReference type="InterPro" id="IPR036249">
    <property type="entry name" value="Thioredoxin-like_sf"/>
</dbReference>